<proteinExistence type="predicted"/>
<keyword evidence="3" id="KW-1185">Reference proteome</keyword>
<dbReference type="STRING" id="596151.DesfrDRAFT_3729"/>
<dbReference type="GO" id="GO:0004812">
    <property type="term" value="F:aminoacyl-tRNA ligase activity"/>
    <property type="evidence" value="ECO:0007669"/>
    <property type="project" value="UniProtKB-KW"/>
</dbReference>
<protein>
    <submittedName>
        <fullName evidence="2">YbaK/prolyl-tRNA synthetase associated region</fullName>
    </submittedName>
</protein>
<dbReference type="Proteomes" id="UP000006250">
    <property type="component" value="Unassembled WGS sequence"/>
</dbReference>
<dbReference type="RefSeq" id="WP_005996465.1">
    <property type="nucleotide sequence ID" value="NZ_AECZ01000040.1"/>
</dbReference>
<evidence type="ECO:0000313" key="2">
    <source>
        <dbReference type="EMBL" id="EFL49534.1"/>
    </source>
</evidence>
<dbReference type="EMBL" id="AECZ01000040">
    <property type="protein sequence ID" value="EFL49534.1"/>
    <property type="molecule type" value="Genomic_DNA"/>
</dbReference>
<dbReference type="CDD" id="cd04332">
    <property type="entry name" value="YbaK_like"/>
    <property type="match status" value="1"/>
</dbReference>
<keyword evidence="2" id="KW-0436">Ligase</keyword>
<dbReference type="OrthoDB" id="4199224at2"/>
<accession>E1K1H9</accession>
<dbReference type="eggNOG" id="COG2606">
    <property type="taxonomic scope" value="Bacteria"/>
</dbReference>
<name>E1K1H9_SOLFR</name>
<evidence type="ECO:0000259" key="1">
    <source>
        <dbReference type="Pfam" id="PF04073"/>
    </source>
</evidence>
<dbReference type="InterPro" id="IPR036754">
    <property type="entry name" value="YbaK/aa-tRNA-synt-asso_dom_sf"/>
</dbReference>
<dbReference type="SUPFAM" id="SSF55826">
    <property type="entry name" value="YbaK/ProRS associated domain"/>
    <property type="match status" value="1"/>
</dbReference>
<dbReference type="AlphaFoldDB" id="E1K1H9"/>
<organism evidence="2 3">
    <name type="scientific">Solidesulfovibrio fructosivorans JJ]</name>
    <dbReference type="NCBI Taxonomy" id="596151"/>
    <lineage>
        <taxon>Bacteria</taxon>
        <taxon>Pseudomonadati</taxon>
        <taxon>Thermodesulfobacteriota</taxon>
        <taxon>Desulfovibrionia</taxon>
        <taxon>Desulfovibrionales</taxon>
        <taxon>Desulfovibrionaceae</taxon>
        <taxon>Solidesulfovibrio</taxon>
    </lineage>
</organism>
<sequence length="171" mass="17992">MTLPPLSTAIAGGEDAVHLRLLERVRQAGLPHTVHAHAPTRTVDEARKSLDFDVTRIVKTIAFGLRGGGLLLAALRGTRRVAYPGLARALGQTRRDLAALSPDEVPARLGVSPGSVSPVPLDPDTIVLVDADVLAIDPTLYCGLGRPDRTLEIAPADLLALTGGRTADFSK</sequence>
<gene>
    <name evidence="2" type="ORF">DesfrDRAFT_3729</name>
</gene>
<dbReference type="GO" id="GO:0002161">
    <property type="term" value="F:aminoacyl-tRNA deacylase activity"/>
    <property type="evidence" value="ECO:0007669"/>
    <property type="project" value="InterPro"/>
</dbReference>
<dbReference type="InterPro" id="IPR007214">
    <property type="entry name" value="YbaK/aa-tRNA-synth-assoc-dom"/>
</dbReference>
<dbReference type="Gene3D" id="3.90.960.10">
    <property type="entry name" value="YbaK/aminoacyl-tRNA synthetase-associated domain"/>
    <property type="match status" value="1"/>
</dbReference>
<reference evidence="2 3" key="1">
    <citation type="submission" date="2010-08" db="EMBL/GenBank/DDBJ databases">
        <title>The draft genome of Desulfovibrio fructosovorans JJ.</title>
        <authorList>
            <consortium name="US DOE Joint Genome Institute (JGI-PGF)"/>
            <person name="Lucas S."/>
            <person name="Copeland A."/>
            <person name="Lapidus A."/>
            <person name="Cheng J.-F."/>
            <person name="Bruce D."/>
            <person name="Goodwin L."/>
            <person name="Pitluck S."/>
            <person name="Land M.L."/>
            <person name="Hauser L."/>
            <person name="Chang Y.-J."/>
            <person name="Jeffries C."/>
            <person name="Wall J.D."/>
            <person name="Stahl D.A."/>
            <person name="Arkin A.P."/>
            <person name="Dehal P."/>
            <person name="Stolyar S.M."/>
            <person name="Hazen T.C."/>
            <person name="Woyke T.J."/>
        </authorList>
    </citation>
    <scope>NUCLEOTIDE SEQUENCE [LARGE SCALE GENOMIC DNA]</scope>
    <source>
        <strain evidence="2 3">JJ</strain>
    </source>
</reference>
<evidence type="ECO:0000313" key="3">
    <source>
        <dbReference type="Proteomes" id="UP000006250"/>
    </source>
</evidence>
<feature type="domain" description="YbaK/aminoacyl-tRNA synthetase-associated" evidence="1">
    <location>
        <begin position="37"/>
        <end position="160"/>
    </location>
</feature>
<dbReference type="Pfam" id="PF04073">
    <property type="entry name" value="tRNA_edit"/>
    <property type="match status" value="1"/>
</dbReference>
<keyword evidence="2" id="KW-0030">Aminoacyl-tRNA synthetase</keyword>
<comment type="caution">
    <text evidence="2">The sequence shown here is derived from an EMBL/GenBank/DDBJ whole genome shotgun (WGS) entry which is preliminary data.</text>
</comment>